<proteinExistence type="predicted"/>
<keyword evidence="2" id="KW-1185">Reference proteome</keyword>
<reference evidence="1" key="1">
    <citation type="submission" date="2024-09" db="EMBL/GenBank/DDBJ databases">
        <title>Draft Genome Sequences of Neofusicoccum parvum.</title>
        <authorList>
            <person name="Ashida A."/>
            <person name="Camagna M."/>
            <person name="Tanaka A."/>
            <person name="Takemoto D."/>
        </authorList>
    </citation>
    <scope>NUCLEOTIDE SEQUENCE</scope>
    <source>
        <strain evidence="1">PPO83</strain>
    </source>
</reference>
<gene>
    <name evidence="1" type="primary">g4272</name>
    <name evidence="1" type="ORF">NpPPO83_00004272</name>
</gene>
<organism evidence="1 2">
    <name type="scientific">Neofusicoccum parvum</name>
    <dbReference type="NCBI Taxonomy" id="310453"/>
    <lineage>
        <taxon>Eukaryota</taxon>
        <taxon>Fungi</taxon>
        <taxon>Dikarya</taxon>
        <taxon>Ascomycota</taxon>
        <taxon>Pezizomycotina</taxon>
        <taxon>Dothideomycetes</taxon>
        <taxon>Dothideomycetes incertae sedis</taxon>
        <taxon>Botryosphaeriales</taxon>
        <taxon>Botryosphaeriaceae</taxon>
        <taxon>Neofusicoccum</taxon>
    </lineage>
</organism>
<accession>A0ACB5S878</accession>
<comment type="caution">
    <text evidence="1">The sequence shown here is derived from an EMBL/GenBank/DDBJ whole genome shotgun (WGS) entry which is preliminary data.</text>
</comment>
<name>A0ACB5S878_9PEZI</name>
<protein>
    <submittedName>
        <fullName evidence="1">Alpha-L-rhamnosidase C</fullName>
    </submittedName>
</protein>
<evidence type="ECO:0000313" key="1">
    <source>
        <dbReference type="EMBL" id="GME29014.1"/>
    </source>
</evidence>
<evidence type="ECO:0000313" key="2">
    <source>
        <dbReference type="Proteomes" id="UP001165186"/>
    </source>
</evidence>
<dbReference type="Proteomes" id="UP001165186">
    <property type="component" value="Unassembled WGS sequence"/>
</dbReference>
<dbReference type="EMBL" id="BSXG01000055">
    <property type="protein sequence ID" value="GME29014.1"/>
    <property type="molecule type" value="Genomic_DNA"/>
</dbReference>
<sequence length="688" mass="73118">MDSYRVNRYNITEKKVYTNRLIQGGQRYQKLNLSTSGDLVLTAVGIKLSEPKLPIEDIPGKFECSDESLNNVWTTGARTIQRTEIKAGTTPEFYEISEQGLLYDLTFQAKPLKGGFGYTVLSDTLGNGIYVLVDVENLSIAAYAGSTELGRSPLAKASLDSESVSLNAWHEVHTQVNVTDITVTINGATALDLSQTSSFYGSFGLGASFQRKALYQNVTLSSNGDEILKSSLTSKADLDYFLAGTNPLSVSVDGARRDRIAYSGDLEMAVRTAFATTYGIEYLNGTFNLLGSFQLTPGYFVPTVKIQQSPRTEPIDANVTGLIGYSFNLVSAMGEYYMLTGDAAFARRWGPAARAMLDWAHSQSSGPTGLFNVTDAAFGGDWDYYDPAQTGAVSKFNAAYACALQAAVPMLSAGRNGSTDAALYAGRLAALRRAMNAHLWTADLGAYALSTTDRSAFVQDANALAILAGVPPSANATARLLRTMRAALLVPAGALAFSPAASPRRLRSISPYASGHHLRAALAGGDRAAAAHLLRRLYAPMADPAAANHTGCFWEALTEAGAPGLGPATSLCHAWGAAAAGELSRSVLGVRPVRPGFAEWAVRPVRMGLGWARGRQVTPAGPIDVEWAVDGRGRWGINVTSPAGTVGKVYVPDDVVAGGGLGYEVNGVRREGSVFEVEGGGRFVLRQL</sequence>